<proteinExistence type="predicted"/>
<keyword evidence="2" id="KW-1185">Reference proteome</keyword>
<accession>A0ACB9HD61</accession>
<evidence type="ECO:0000313" key="1">
    <source>
        <dbReference type="EMBL" id="KAI3793378.1"/>
    </source>
</evidence>
<dbReference type="EMBL" id="CM042029">
    <property type="protein sequence ID" value="KAI3793378.1"/>
    <property type="molecule type" value="Genomic_DNA"/>
</dbReference>
<sequence>MSSTSFTSSLCSSESTMEETIKRAEGIIHKWKIDGHSDSGFISIFHENNTEATDFFNCVRELHRAMHFLASNDSKSPILSVAQRLIQIAMKRLQKEFHVTLLDSREPEFQISLSDAKQPSTIAISNLRLIADTMISCGYSNECIRLYKITRKAKIDEALFLLGIQHHNRSQIKKLINDPHLDNHVKSWLDAVQIAVKTVFHEEKFLCDHVFSTHTAIRNLCFKNSTKEGALNLFMFPDLIATGCKRLKSETIFVMMELYNSISDLWPEIESIFSEDSVKIQATSCLQKLGDSVRTILGELESSIQKNSSKLTVSGGGIHPLNNSVMTYLSSLADYGSTLSDVIVDDLPFKEQSLFINSYLNCLNSGELSPAAVSVNFAWIILVLLCKLDGKARFHNYVALSYLFLVNNLHFIIEKVRATNLRFILGEEWITNHEKKLKQYVSSYESMSWNKVISCLPESSLVSPAKVRGCFRRLYFTFEEVYGKQTSWIVVDENMRRKMKASIANKLVPAYEEFYEKHLVMLSADERCMKMLMRLSPENMAKYLSELFPGKSTVLKSSRTSHSSMTFI</sequence>
<comment type="caution">
    <text evidence="1">The sequence shown here is derived from an EMBL/GenBank/DDBJ whole genome shotgun (WGS) entry which is preliminary data.</text>
</comment>
<protein>
    <submittedName>
        <fullName evidence="1">Uncharacterized protein</fullName>
    </submittedName>
</protein>
<evidence type="ECO:0000313" key="2">
    <source>
        <dbReference type="Proteomes" id="UP001056120"/>
    </source>
</evidence>
<name>A0ACB9HD61_9ASTR</name>
<organism evidence="1 2">
    <name type="scientific">Smallanthus sonchifolius</name>
    <dbReference type="NCBI Taxonomy" id="185202"/>
    <lineage>
        <taxon>Eukaryota</taxon>
        <taxon>Viridiplantae</taxon>
        <taxon>Streptophyta</taxon>
        <taxon>Embryophyta</taxon>
        <taxon>Tracheophyta</taxon>
        <taxon>Spermatophyta</taxon>
        <taxon>Magnoliopsida</taxon>
        <taxon>eudicotyledons</taxon>
        <taxon>Gunneridae</taxon>
        <taxon>Pentapetalae</taxon>
        <taxon>asterids</taxon>
        <taxon>campanulids</taxon>
        <taxon>Asterales</taxon>
        <taxon>Asteraceae</taxon>
        <taxon>Asteroideae</taxon>
        <taxon>Heliantheae alliance</taxon>
        <taxon>Millerieae</taxon>
        <taxon>Smallanthus</taxon>
    </lineage>
</organism>
<dbReference type="Proteomes" id="UP001056120">
    <property type="component" value="Linkage Group LG12"/>
</dbReference>
<gene>
    <name evidence="1" type="ORF">L1987_35997</name>
</gene>
<reference evidence="2" key="1">
    <citation type="journal article" date="2022" name="Mol. Ecol. Resour.">
        <title>The genomes of chicory, endive, great burdock and yacon provide insights into Asteraceae palaeo-polyploidization history and plant inulin production.</title>
        <authorList>
            <person name="Fan W."/>
            <person name="Wang S."/>
            <person name="Wang H."/>
            <person name="Wang A."/>
            <person name="Jiang F."/>
            <person name="Liu H."/>
            <person name="Zhao H."/>
            <person name="Xu D."/>
            <person name="Zhang Y."/>
        </authorList>
    </citation>
    <scope>NUCLEOTIDE SEQUENCE [LARGE SCALE GENOMIC DNA]</scope>
    <source>
        <strain evidence="2">cv. Yunnan</strain>
    </source>
</reference>
<reference evidence="1 2" key="2">
    <citation type="journal article" date="2022" name="Mol. Ecol. Resour.">
        <title>The genomes of chicory, endive, great burdock and yacon provide insights into Asteraceae paleo-polyploidization history and plant inulin production.</title>
        <authorList>
            <person name="Fan W."/>
            <person name="Wang S."/>
            <person name="Wang H."/>
            <person name="Wang A."/>
            <person name="Jiang F."/>
            <person name="Liu H."/>
            <person name="Zhao H."/>
            <person name="Xu D."/>
            <person name="Zhang Y."/>
        </authorList>
    </citation>
    <scope>NUCLEOTIDE SEQUENCE [LARGE SCALE GENOMIC DNA]</scope>
    <source>
        <strain evidence="2">cv. Yunnan</strain>
        <tissue evidence="1">Leaves</tissue>
    </source>
</reference>